<sequence length="22" mass="2403">MAIDAHAHYVPPSILEAVEQNP</sequence>
<proteinExistence type="predicted"/>
<organism evidence="1">
    <name type="scientific">marine metagenome</name>
    <dbReference type="NCBI Taxonomy" id="408172"/>
    <lineage>
        <taxon>unclassified sequences</taxon>
        <taxon>metagenomes</taxon>
        <taxon>ecological metagenomes</taxon>
    </lineage>
</organism>
<reference evidence="1" key="1">
    <citation type="submission" date="2018-05" db="EMBL/GenBank/DDBJ databases">
        <authorList>
            <person name="Lanie J.A."/>
            <person name="Ng W.-L."/>
            <person name="Kazmierczak K.M."/>
            <person name="Andrzejewski T.M."/>
            <person name="Davidsen T.M."/>
            <person name="Wayne K.J."/>
            <person name="Tettelin H."/>
            <person name="Glass J.I."/>
            <person name="Rusch D."/>
            <person name="Podicherti R."/>
            <person name="Tsui H.-C.T."/>
            <person name="Winkler M.E."/>
        </authorList>
    </citation>
    <scope>NUCLEOTIDE SEQUENCE</scope>
</reference>
<dbReference type="AlphaFoldDB" id="A0A383EGX9"/>
<evidence type="ECO:0000313" key="1">
    <source>
        <dbReference type="EMBL" id="SVE55348.1"/>
    </source>
</evidence>
<name>A0A383EGX9_9ZZZZ</name>
<gene>
    <name evidence="1" type="ORF">METZ01_LOCUS508202</name>
</gene>
<dbReference type="EMBL" id="UINC01225329">
    <property type="protein sequence ID" value="SVE55348.1"/>
    <property type="molecule type" value="Genomic_DNA"/>
</dbReference>
<accession>A0A383EGX9</accession>
<feature type="non-terminal residue" evidence="1">
    <location>
        <position position="22"/>
    </location>
</feature>
<protein>
    <submittedName>
        <fullName evidence="1">Uncharacterized protein</fullName>
    </submittedName>
</protein>